<gene>
    <name evidence="7" type="ORF">H8S08_01205</name>
</gene>
<feature type="transmembrane region" description="Helical" evidence="5">
    <location>
        <begin position="135"/>
        <end position="157"/>
    </location>
</feature>
<evidence type="ECO:0000256" key="5">
    <source>
        <dbReference type="SAM" id="Phobius"/>
    </source>
</evidence>
<keyword evidence="8" id="KW-1185">Reference proteome</keyword>
<comment type="subcellular location">
    <subcellularLocation>
        <location evidence="1">Membrane</location>
        <topology evidence="1">Multi-pass membrane protein</topology>
    </subcellularLocation>
</comment>
<evidence type="ECO:0000256" key="4">
    <source>
        <dbReference type="ARBA" id="ARBA00023136"/>
    </source>
</evidence>
<dbReference type="InterPro" id="IPR035952">
    <property type="entry name" value="Rhomboid-like_sf"/>
</dbReference>
<evidence type="ECO:0000259" key="6">
    <source>
        <dbReference type="Pfam" id="PF01694"/>
    </source>
</evidence>
<keyword evidence="2 5" id="KW-0812">Transmembrane</keyword>
<name>A0ABR7CJ10_9BACT</name>
<evidence type="ECO:0000256" key="3">
    <source>
        <dbReference type="ARBA" id="ARBA00022989"/>
    </source>
</evidence>
<dbReference type="GO" id="GO:0006508">
    <property type="term" value="P:proteolysis"/>
    <property type="evidence" value="ECO:0007669"/>
    <property type="project" value="UniProtKB-KW"/>
</dbReference>
<dbReference type="Proteomes" id="UP000636891">
    <property type="component" value="Unassembled WGS sequence"/>
</dbReference>
<feature type="transmembrane region" description="Helical" evidence="5">
    <location>
        <begin position="12"/>
        <end position="35"/>
    </location>
</feature>
<dbReference type="PANTHER" id="PTHR43066">
    <property type="entry name" value="RHOMBOID-RELATED PROTEIN"/>
    <property type="match status" value="1"/>
</dbReference>
<dbReference type="EMBL" id="JACOOK010000001">
    <property type="protein sequence ID" value="MBC5615637.1"/>
    <property type="molecule type" value="Genomic_DNA"/>
</dbReference>
<dbReference type="PANTHER" id="PTHR43066:SF11">
    <property type="entry name" value="PEPTIDASE S54 RHOMBOID DOMAIN-CONTAINING PROTEIN"/>
    <property type="match status" value="1"/>
</dbReference>
<organism evidence="7 8">
    <name type="scientific">Alistipes hominis</name>
    <dbReference type="NCBI Taxonomy" id="2763015"/>
    <lineage>
        <taxon>Bacteria</taxon>
        <taxon>Pseudomonadati</taxon>
        <taxon>Bacteroidota</taxon>
        <taxon>Bacteroidia</taxon>
        <taxon>Bacteroidales</taxon>
        <taxon>Rikenellaceae</taxon>
        <taxon>Alistipes</taxon>
    </lineage>
</organism>
<feature type="transmembrane region" description="Helical" evidence="5">
    <location>
        <begin position="94"/>
        <end position="115"/>
    </location>
</feature>
<dbReference type="Pfam" id="PF01694">
    <property type="entry name" value="Rhomboid"/>
    <property type="match status" value="1"/>
</dbReference>
<proteinExistence type="predicted"/>
<feature type="transmembrane region" description="Helical" evidence="5">
    <location>
        <begin position="55"/>
        <end position="82"/>
    </location>
</feature>
<dbReference type="Gene3D" id="1.20.1540.10">
    <property type="entry name" value="Rhomboid-like"/>
    <property type="match status" value="1"/>
</dbReference>
<accession>A0ABR7CJ10</accession>
<comment type="caution">
    <text evidence="7">The sequence shown here is derived from an EMBL/GenBank/DDBJ whole genome shotgun (WGS) entry which is preliminary data.</text>
</comment>
<dbReference type="GO" id="GO:0008233">
    <property type="term" value="F:peptidase activity"/>
    <property type="evidence" value="ECO:0007669"/>
    <property type="project" value="UniProtKB-KW"/>
</dbReference>
<feature type="transmembrane region" description="Helical" evidence="5">
    <location>
        <begin position="201"/>
        <end position="218"/>
    </location>
</feature>
<evidence type="ECO:0000256" key="1">
    <source>
        <dbReference type="ARBA" id="ARBA00004141"/>
    </source>
</evidence>
<dbReference type="SUPFAM" id="SSF144091">
    <property type="entry name" value="Rhomboid-like"/>
    <property type="match status" value="1"/>
</dbReference>
<evidence type="ECO:0000313" key="8">
    <source>
        <dbReference type="Proteomes" id="UP000636891"/>
    </source>
</evidence>
<feature type="domain" description="Peptidase S54 rhomboid" evidence="6">
    <location>
        <begin position="53"/>
        <end position="215"/>
    </location>
</feature>
<keyword evidence="7" id="KW-0645">Protease</keyword>
<sequence length="226" mass="25253">MMRFQTAYSTPPVVKNLIILNGLFFLAEIVLPGRMGDWLIERLGLFFWESGNFQIYQLVTSMFLHANFMHLFMNMFALWMFGRTLEYEMGSKRFLLYYMVTGIGAGLLQLGVTWIEVSSLHSAVAAGTASPYELAARIGSVTIGASGAVFGVLLAFGMMHPNAMLMLLIPPIPIKAKYFVIGYGLIELFLGVSGAQSGVAHFAHVGGMLWGFFLLRYWKKKGDIYY</sequence>
<protein>
    <submittedName>
        <fullName evidence="7">Rhomboid family intramembrane serine protease</fullName>
    </submittedName>
</protein>
<keyword evidence="3 5" id="KW-1133">Transmembrane helix</keyword>
<evidence type="ECO:0000256" key="2">
    <source>
        <dbReference type="ARBA" id="ARBA00022692"/>
    </source>
</evidence>
<reference evidence="7 8" key="1">
    <citation type="submission" date="2020-08" db="EMBL/GenBank/DDBJ databases">
        <title>Genome public.</title>
        <authorList>
            <person name="Liu C."/>
            <person name="Sun Q."/>
        </authorList>
    </citation>
    <scope>NUCLEOTIDE SEQUENCE [LARGE SCALE GENOMIC DNA]</scope>
    <source>
        <strain evidence="7 8">New-7</strain>
    </source>
</reference>
<evidence type="ECO:0000313" key="7">
    <source>
        <dbReference type="EMBL" id="MBC5615637.1"/>
    </source>
</evidence>
<keyword evidence="4 5" id="KW-0472">Membrane</keyword>
<keyword evidence="7" id="KW-0378">Hydrolase</keyword>
<dbReference type="InterPro" id="IPR022764">
    <property type="entry name" value="Peptidase_S54_rhomboid_dom"/>
</dbReference>